<dbReference type="Pfam" id="PF07506">
    <property type="entry name" value="RepB"/>
    <property type="match status" value="1"/>
</dbReference>
<dbReference type="InterPro" id="IPR037972">
    <property type="entry name" value="RepB_N"/>
</dbReference>
<dbReference type="AlphaFoldDB" id="A0A7W6KLX8"/>
<dbReference type="RefSeq" id="WP_183488877.1">
    <property type="nucleotide sequence ID" value="NZ_JACIDZ010000013.1"/>
</dbReference>
<evidence type="ECO:0000313" key="5">
    <source>
        <dbReference type="Proteomes" id="UP000530571"/>
    </source>
</evidence>
<evidence type="ECO:0000259" key="3">
    <source>
        <dbReference type="SMART" id="SM00470"/>
    </source>
</evidence>
<dbReference type="InterPro" id="IPR050336">
    <property type="entry name" value="Chromosome_partition/occlusion"/>
</dbReference>
<proteinExistence type="inferred from homology"/>
<comment type="caution">
    <text evidence="4">The sequence shown here is derived from an EMBL/GenBank/DDBJ whole genome shotgun (WGS) entry which is preliminary data.</text>
</comment>
<name>A0A7W6KLX8_9HYPH</name>
<feature type="region of interest" description="Disordered" evidence="2">
    <location>
        <begin position="1"/>
        <end position="57"/>
    </location>
</feature>
<dbReference type="SUPFAM" id="SSF109709">
    <property type="entry name" value="KorB DNA-binding domain-like"/>
    <property type="match status" value="1"/>
</dbReference>
<evidence type="ECO:0000256" key="1">
    <source>
        <dbReference type="ARBA" id="ARBA00006295"/>
    </source>
</evidence>
<organism evidence="4 5">
    <name type="scientific">Martelella radicis</name>
    <dbReference type="NCBI Taxonomy" id="1397476"/>
    <lineage>
        <taxon>Bacteria</taxon>
        <taxon>Pseudomonadati</taxon>
        <taxon>Pseudomonadota</taxon>
        <taxon>Alphaproteobacteria</taxon>
        <taxon>Hyphomicrobiales</taxon>
        <taxon>Aurantimonadaceae</taxon>
        <taxon>Martelella</taxon>
    </lineage>
</organism>
<dbReference type="CDD" id="cd16405">
    <property type="entry name" value="RepB_like_N"/>
    <property type="match status" value="1"/>
</dbReference>
<feature type="compositionally biased region" description="Polar residues" evidence="2">
    <location>
        <begin position="37"/>
        <end position="49"/>
    </location>
</feature>
<dbReference type="Gene3D" id="3.90.1530.30">
    <property type="match status" value="1"/>
</dbReference>
<dbReference type="NCBIfam" id="TIGR00180">
    <property type="entry name" value="parB_part"/>
    <property type="match status" value="1"/>
</dbReference>
<dbReference type="GO" id="GO:0005694">
    <property type="term" value="C:chromosome"/>
    <property type="evidence" value="ECO:0007669"/>
    <property type="project" value="TreeGrafter"/>
</dbReference>
<dbReference type="Gene3D" id="1.10.10.2830">
    <property type="match status" value="1"/>
</dbReference>
<feature type="compositionally biased region" description="Basic residues" evidence="2">
    <location>
        <begin position="1"/>
        <end position="11"/>
    </location>
</feature>
<accession>A0A7W6KLX8</accession>
<sequence>MTKSSDRKKRMQSMFGNVSPETLAKQASDSGEETPRTNDAPSRPRSSGSVRAMSDSLSAIEAENEELRRSLSDGERVVDIDPSNIHASFVRDRMDIGSDPQFPNFVASIEESGQQVPVLVRPMKDRVGHYQLAYGHRRWQACRHLGQPVKAIVRELSDEDLVIAQGRENTERKDLSFIEQALFAHSLKERGFTRKTIAQSLGRDGGSALPYISMLTALVDALPSDLLHRIGPAPKSGRPRWDRFAELYRKGALSAQKASSIDDLVESSDWVSMDSDVRLTRLIGVLETKKAQPASREIKNDAGKNVIKVTKTAKATQISIDQSASDGFSDWLVEQLPELLRAYSGKQETKR</sequence>
<reference evidence="4 5" key="1">
    <citation type="submission" date="2020-08" db="EMBL/GenBank/DDBJ databases">
        <title>Genomic Encyclopedia of Type Strains, Phase IV (KMG-IV): sequencing the most valuable type-strain genomes for metagenomic binning, comparative biology and taxonomic classification.</title>
        <authorList>
            <person name="Goeker M."/>
        </authorList>
    </citation>
    <scope>NUCLEOTIDE SEQUENCE [LARGE SCALE GENOMIC DNA]</scope>
    <source>
        <strain evidence="4 5">DSM 28101</strain>
    </source>
</reference>
<dbReference type="InterPro" id="IPR011111">
    <property type="entry name" value="Plasmid_RepB"/>
</dbReference>
<dbReference type="InterPro" id="IPR003115">
    <property type="entry name" value="ParB_N"/>
</dbReference>
<dbReference type="Proteomes" id="UP000530571">
    <property type="component" value="Unassembled WGS sequence"/>
</dbReference>
<gene>
    <name evidence="4" type="ORF">GGR30_003565</name>
</gene>
<dbReference type="SMART" id="SM00470">
    <property type="entry name" value="ParB"/>
    <property type="match status" value="1"/>
</dbReference>
<dbReference type="GO" id="GO:0003677">
    <property type="term" value="F:DNA binding"/>
    <property type="evidence" value="ECO:0007669"/>
    <property type="project" value="InterPro"/>
</dbReference>
<comment type="similarity">
    <text evidence="1">Belongs to the ParB family.</text>
</comment>
<evidence type="ECO:0000256" key="2">
    <source>
        <dbReference type="SAM" id="MobiDB-lite"/>
    </source>
</evidence>
<protein>
    <submittedName>
        <fullName evidence="4">ParB family chromosome partitioning protein</fullName>
    </submittedName>
</protein>
<dbReference type="InterPro" id="IPR017819">
    <property type="entry name" value="Plasmid_partition_RepB"/>
</dbReference>
<feature type="domain" description="ParB-like N-terminal" evidence="3">
    <location>
        <begin position="78"/>
        <end position="170"/>
    </location>
</feature>
<dbReference type="Pfam" id="PF02195">
    <property type="entry name" value="ParB_N"/>
    <property type="match status" value="1"/>
</dbReference>
<dbReference type="InterPro" id="IPR004437">
    <property type="entry name" value="ParB/RepB/Spo0J"/>
</dbReference>
<dbReference type="PANTHER" id="PTHR33375:SF1">
    <property type="entry name" value="CHROMOSOME-PARTITIONING PROTEIN PARB-RELATED"/>
    <property type="match status" value="1"/>
</dbReference>
<feature type="compositionally biased region" description="Polar residues" evidence="2">
    <location>
        <begin position="14"/>
        <end position="29"/>
    </location>
</feature>
<evidence type="ECO:0000313" key="4">
    <source>
        <dbReference type="EMBL" id="MBB4123617.1"/>
    </source>
</evidence>
<dbReference type="EMBL" id="JACIDZ010000013">
    <property type="protein sequence ID" value="MBB4123617.1"/>
    <property type="molecule type" value="Genomic_DNA"/>
</dbReference>
<dbReference type="GO" id="GO:0007059">
    <property type="term" value="P:chromosome segregation"/>
    <property type="evidence" value="ECO:0007669"/>
    <property type="project" value="TreeGrafter"/>
</dbReference>
<keyword evidence="5" id="KW-1185">Reference proteome</keyword>
<dbReference type="PANTHER" id="PTHR33375">
    <property type="entry name" value="CHROMOSOME-PARTITIONING PROTEIN PARB-RELATED"/>
    <property type="match status" value="1"/>
</dbReference>
<dbReference type="SUPFAM" id="SSF110849">
    <property type="entry name" value="ParB/Sulfiredoxin"/>
    <property type="match status" value="1"/>
</dbReference>
<dbReference type="InterPro" id="IPR036086">
    <property type="entry name" value="ParB/Sulfiredoxin_sf"/>
</dbReference>
<dbReference type="NCBIfam" id="TIGR03454">
    <property type="entry name" value="partition_RepB"/>
    <property type="match status" value="1"/>
</dbReference>